<comment type="caution">
    <text evidence="1">The sequence shown here is derived from an EMBL/GenBank/DDBJ whole genome shotgun (WGS) entry which is preliminary data.</text>
</comment>
<proteinExistence type="predicted"/>
<organism evidence="1 2">
    <name type="scientific">Colletotrichum plurivorum</name>
    <dbReference type="NCBI Taxonomy" id="2175906"/>
    <lineage>
        <taxon>Eukaryota</taxon>
        <taxon>Fungi</taxon>
        <taxon>Dikarya</taxon>
        <taxon>Ascomycota</taxon>
        <taxon>Pezizomycotina</taxon>
        <taxon>Sordariomycetes</taxon>
        <taxon>Hypocreomycetidae</taxon>
        <taxon>Glomerellales</taxon>
        <taxon>Glomerellaceae</taxon>
        <taxon>Colletotrichum</taxon>
        <taxon>Colletotrichum orchidearum species complex</taxon>
    </lineage>
</organism>
<feature type="non-terminal residue" evidence="1">
    <location>
        <position position="1"/>
    </location>
</feature>
<name>A0A8H6J8Y4_9PEZI</name>
<dbReference type="Proteomes" id="UP000654918">
    <property type="component" value="Unassembled WGS sequence"/>
</dbReference>
<gene>
    <name evidence="1" type="ORF">CPLU01_15664</name>
</gene>
<evidence type="ECO:0000313" key="1">
    <source>
        <dbReference type="EMBL" id="KAF6808498.1"/>
    </source>
</evidence>
<reference evidence="1" key="1">
    <citation type="journal article" date="2020" name="Phytopathology">
        <title>Genome Sequence Resources of Colletotrichum truncatum, C. plurivorum, C. musicola, and C. sojae: Four Species Pathogenic to Soybean (Glycine max).</title>
        <authorList>
            <person name="Rogerio F."/>
            <person name="Boufleur T.R."/>
            <person name="Ciampi-Guillardi M."/>
            <person name="Sukno S.A."/>
            <person name="Thon M.R."/>
            <person name="Massola Junior N.S."/>
            <person name="Baroncelli R."/>
        </authorList>
    </citation>
    <scope>NUCLEOTIDE SEQUENCE</scope>
    <source>
        <strain evidence="1">LFN00145</strain>
    </source>
</reference>
<dbReference type="EMBL" id="WIGO01000578">
    <property type="protein sequence ID" value="KAF6808498.1"/>
    <property type="molecule type" value="Genomic_DNA"/>
</dbReference>
<keyword evidence="2" id="KW-1185">Reference proteome</keyword>
<accession>A0A8H6J8Y4</accession>
<sequence>TPENVLVGGPRPPFGLIGFVDDVPAAGPALFWLGETGRPAYSGPNHCLWRNATQTLRARSWNRTSPLCDGEGLPDARHCAMRAIIDWGMSGILNFAHEFGMKDAMLGSANLLFSWYELFKEKTADLVPRGETQEKIIAAPGVIGRCNAMVVPGNVGGRFRQKWFARERLEMSPDVRRGWVRQKDAGDVPPFTTADQDDIETEVLKELGDM</sequence>
<dbReference type="AlphaFoldDB" id="A0A8H6J8Y4"/>
<evidence type="ECO:0000313" key="2">
    <source>
        <dbReference type="Proteomes" id="UP000654918"/>
    </source>
</evidence>
<protein>
    <submittedName>
        <fullName evidence="1">Uncharacterized protein</fullName>
    </submittedName>
</protein>